<dbReference type="OrthoDB" id="25131at2759"/>
<dbReference type="InterPro" id="IPR015943">
    <property type="entry name" value="WD40/YVTN_repeat-like_dom_sf"/>
</dbReference>
<reference evidence="4 5" key="1">
    <citation type="submission" date="2016-06" db="EMBL/GenBank/DDBJ databases">
        <title>Evolution of pathogenesis and genome organization in the Tremellales.</title>
        <authorList>
            <person name="Cuomo C."/>
            <person name="Litvintseva A."/>
            <person name="Heitman J."/>
            <person name="Chen Y."/>
            <person name="Sun S."/>
            <person name="Springer D."/>
            <person name="Dromer F."/>
            <person name="Young S."/>
            <person name="Zeng Q."/>
            <person name="Chapman S."/>
            <person name="Gujja S."/>
            <person name="Saif S."/>
            <person name="Birren B."/>
        </authorList>
    </citation>
    <scope>NUCLEOTIDE SEQUENCE [LARGE SCALE GENOMIC DNA]</scope>
    <source>
        <strain evidence="4 5">CBS 6039</strain>
    </source>
</reference>
<organism evidence="4 5">
    <name type="scientific">Cryptococcus amylolentus CBS 6039</name>
    <dbReference type="NCBI Taxonomy" id="1295533"/>
    <lineage>
        <taxon>Eukaryota</taxon>
        <taxon>Fungi</taxon>
        <taxon>Dikarya</taxon>
        <taxon>Basidiomycota</taxon>
        <taxon>Agaricomycotina</taxon>
        <taxon>Tremellomycetes</taxon>
        <taxon>Tremellales</taxon>
        <taxon>Cryptococcaceae</taxon>
        <taxon>Cryptococcus</taxon>
    </lineage>
</organism>
<keyword evidence="5" id="KW-1185">Reference proteome</keyword>
<evidence type="ECO:0000313" key="4">
    <source>
        <dbReference type="EMBL" id="ODN81000.1"/>
    </source>
</evidence>
<evidence type="ECO:0000256" key="2">
    <source>
        <dbReference type="ARBA" id="ARBA00022737"/>
    </source>
</evidence>
<gene>
    <name evidence="4" type="ORF">L202_03109</name>
</gene>
<evidence type="ECO:0008006" key="6">
    <source>
        <dbReference type="Google" id="ProtNLM"/>
    </source>
</evidence>
<protein>
    <recommendedName>
        <fullName evidence="6">WD40 repeat-like protein</fullName>
    </recommendedName>
</protein>
<keyword evidence="2" id="KW-0677">Repeat</keyword>
<dbReference type="SUPFAM" id="SSF50978">
    <property type="entry name" value="WD40 repeat-like"/>
    <property type="match status" value="1"/>
</dbReference>
<accession>A0A1E3HXF9</accession>
<feature type="compositionally biased region" description="Acidic residues" evidence="3">
    <location>
        <begin position="412"/>
        <end position="451"/>
    </location>
</feature>
<dbReference type="InterPro" id="IPR039328">
    <property type="entry name" value="WDR89"/>
</dbReference>
<dbReference type="AlphaFoldDB" id="A0A1E3HXF9"/>
<dbReference type="GeneID" id="30154418"/>
<dbReference type="PANTHER" id="PTHR22889:SF0">
    <property type="entry name" value="WD REPEAT-CONTAINING PROTEIN 89"/>
    <property type="match status" value="1"/>
</dbReference>
<feature type="region of interest" description="Disordered" evidence="3">
    <location>
        <begin position="408"/>
        <end position="484"/>
    </location>
</feature>
<dbReference type="InterPro" id="IPR036322">
    <property type="entry name" value="WD40_repeat_dom_sf"/>
</dbReference>
<dbReference type="EMBL" id="AWGJ01000004">
    <property type="protein sequence ID" value="ODN81000.1"/>
    <property type="molecule type" value="Genomic_DNA"/>
</dbReference>
<evidence type="ECO:0000256" key="3">
    <source>
        <dbReference type="SAM" id="MobiDB-lite"/>
    </source>
</evidence>
<feature type="compositionally biased region" description="Basic residues" evidence="3">
    <location>
        <begin position="475"/>
        <end position="484"/>
    </location>
</feature>
<dbReference type="Proteomes" id="UP000094065">
    <property type="component" value="Unassembled WGS sequence"/>
</dbReference>
<comment type="caution">
    <text evidence="4">The sequence shown here is derived from an EMBL/GenBank/DDBJ whole genome shotgun (WGS) entry which is preliminary data.</text>
</comment>
<dbReference type="RefSeq" id="XP_018995566.1">
    <property type="nucleotide sequence ID" value="XM_019136897.1"/>
</dbReference>
<sequence length="484" mass="52086">MPYPPPIAYATLASPLPSAPYILGITPSPSTPHLILRHPSPSLTIADNQTLQPMGELSGGHNGHVSAVSSGEGELWSSAMDGSIVRWDERSRSRATVIKGLSAIHCILFRADYYPAFIRKPLPVTALTHSASDNLVIGGTELLSSEAHIMFWDPRNSGTPLYTHSSTHSDDITHLSLITGSSAFLPRSVNPEVRTPSTLLLSSSTDGLIALSNMKESDEDEAVVAEENWGQSIADAGGYLSKGKLRVWARSDMDEMAIWSLGRSAEGEVELQDQVAYPSSEFKFRTFTPPKSGPNITQTALDEFKAKATYKSDYLIGAVPSLGVSSAGGPMVAVGTNDGDIILQHHSPSASSYLPSAYFITGPAPNRGHKDVVRALFHDLPNEALYTGSEDGVLAGFSLASLPERLTVGDKDVDDDGDARGEEDEDMYEESEIETESSEESDKDDDEDMEDEGPRYGPVIGAAATGRDGLDKKGDRRKKRFGPY</sequence>
<name>A0A1E3HXF9_9TREE</name>
<dbReference type="STRING" id="1295533.A0A1E3HXF9"/>
<evidence type="ECO:0000313" key="5">
    <source>
        <dbReference type="Proteomes" id="UP000094065"/>
    </source>
</evidence>
<proteinExistence type="predicted"/>
<evidence type="ECO:0000256" key="1">
    <source>
        <dbReference type="ARBA" id="ARBA00022574"/>
    </source>
</evidence>
<keyword evidence="1" id="KW-0853">WD repeat</keyword>
<dbReference type="Gene3D" id="2.130.10.10">
    <property type="entry name" value="YVTN repeat-like/Quinoprotein amine dehydrogenase"/>
    <property type="match status" value="1"/>
</dbReference>
<dbReference type="PANTHER" id="PTHR22889">
    <property type="entry name" value="WD REPEAT-CONTAINING PROTEIN 89"/>
    <property type="match status" value="1"/>
</dbReference>